<proteinExistence type="predicted"/>
<dbReference type="GeneID" id="16479676"/>
<protein>
    <submittedName>
        <fullName evidence="1">Uncharacterized protein</fullName>
    </submittedName>
</protein>
<dbReference type="Proteomes" id="UP000208100">
    <property type="component" value="Segment"/>
</dbReference>
<dbReference type="EMBL" id="KC961304">
    <property type="protein sequence ID" value="AGR57069.1"/>
    <property type="molecule type" value="Genomic_DNA"/>
</dbReference>
<dbReference type="RefSeq" id="YP_008378385.1">
    <property type="nucleotide sequence ID" value="NC_021924.1"/>
</dbReference>
<reference evidence="1 2" key="1">
    <citation type="journal article" date="2013" name="PLoS ONE">
        <title>Comparative Genome Sequence Analysis of Choristoneura occidentalis Freeman and C. rosaceana Harris (Lepidoptera: Tortricidae) Alphabaculoviruses.</title>
        <authorList>
            <person name="Thumbi D.K."/>
            <person name="Beliveau C."/>
            <person name="Cusson M."/>
            <person name="Lapointe R."/>
            <person name="Lucarotti C.J."/>
        </authorList>
    </citation>
    <scope>NUCLEOTIDE SEQUENCE [LARGE SCALE GENOMIC DNA]</scope>
    <source>
        <strain evidence="1">NB_1</strain>
    </source>
</reference>
<dbReference type="KEGG" id="vg:16479676"/>
<sequence length="70" mass="7537">MFLCINVILAVATTPLFDYGCSRKTSANFGHASAPTPFFDYGRSRKASGNLGHASAPTPFFVRAFSKSEC</sequence>
<evidence type="ECO:0000313" key="1">
    <source>
        <dbReference type="EMBL" id="AGR57069.1"/>
    </source>
</evidence>
<evidence type="ECO:0000313" key="2">
    <source>
        <dbReference type="Proteomes" id="UP000208100"/>
    </source>
</evidence>
<name>S5MR81_9ABAC</name>
<keyword evidence="2" id="KW-1185">Reference proteome</keyword>
<organism evidence="1 2">
    <name type="scientific">Choristoneura rosaceana nucleopolyhedrovirus</name>
    <dbReference type="NCBI Taxonomy" id="58094"/>
    <lineage>
        <taxon>Viruses</taxon>
        <taxon>Viruses incertae sedis</taxon>
        <taxon>Naldaviricetes</taxon>
        <taxon>Lefavirales</taxon>
        <taxon>Baculoviridae</taxon>
        <taxon>Alphabaculovirus</taxon>
        <taxon>Alphabaculovirus chorosaceanae</taxon>
    </lineage>
</organism>
<accession>S5MR81</accession>